<evidence type="ECO:0000256" key="2">
    <source>
        <dbReference type="ARBA" id="ARBA00023004"/>
    </source>
</evidence>
<evidence type="ECO:0000313" key="6">
    <source>
        <dbReference type="Proteomes" id="UP000680714"/>
    </source>
</evidence>
<evidence type="ECO:0000259" key="4">
    <source>
        <dbReference type="PROSITE" id="PS51379"/>
    </source>
</evidence>
<dbReference type="PROSITE" id="PS00198">
    <property type="entry name" value="4FE4S_FER_1"/>
    <property type="match status" value="1"/>
</dbReference>
<keyword evidence="3" id="KW-0411">Iron-sulfur</keyword>
<keyword evidence="2" id="KW-0408">Iron</keyword>
<keyword evidence="6" id="KW-1185">Reference proteome</keyword>
<dbReference type="PROSITE" id="PS51379">
    <property type="entry name" value="4FE4S_FER_2"/>
    <property type="match status" value="1"/>
</dbReference>
<dbReference type="InterPro" id="IPR017900">
    <property type="entry name" value="4Fe4S_Fe_S_CS"/>
</dbReference>
<organism evidence="5 6">
    <name type="scientific">Magnetospirillum sulfuroxidans</name>
    <dbReference type="NCBI Taxonomy" id="611300"/>
    <lineage>
        <taxon>Bacteria</taxon>
        <taxon>Pseudomonadati</taxon>
        <taxon>Pseudomonadota</taxon>
        <taxon>Alphaproteobacteria</taxon>
        <taxon>Rhodospirillales</taxon>
        <taxon>Rhodospirillaceae</taxon>
        <taxon>Magnetospirillum</taxon>
    </lineage>
</organism>
<name>A0ABS5ID77_9PROT</name>
<reference evidence="5 6" key="1">
    <citation type="submission" date="2021-04" db="EMBL/GenBank/DDBJ databases">
        <title>Magnetospirillum sulfuroxidans sp. nov., a facultative chemolithoautotrophic sulfur-oxidizing alphaproteobacterium isolated from freshwater sediment and proposals for Paramagetospirillum gen. nov., and Magnetospirillaceae fam. nov.</title>
        <authorList>
            <person name="Koziaeva V."/>
            <person name="Geelhoed J.S."/>
            <person name="Sorokin D.Y."/>
            <person name="Grouzdev D.S."/>
        </authorList>
    </citation>
    <scope>NUCLEOTIDE SEQUENCE [LARGE SCALE GENOMIC DNA]</scope>
    <source>
        <strain evidence="5 6">J10</strain>
    </source>
</reference>
<dbReference type="InterPro" id="IPR017896">
    <property type="entry name" value="4Fe4S_Fe-S-bd"/>
</dbReference>
<dbReference type="RefSeq" id="WP_211548800.1">
    <property type="nucleotide sequence ID" value="NZ_JAGTUF010000009.1"/>
</dbReference>
<dbReference type="SUPFAM" id="SSF54862">
    <property type="entry name" value="4Fe-4S ferredoxins"/>
    <property type="match status" value="1"/>
</dbReference>
<dbReference type="Pfam" id="PF12838">
    <property type="entry name" value="Fer4_7"/>
    <property type="match status" value="1"/>
</dbReference>
<feature type="domain" description="4Fe-4S ferredoxin-type" evidence="4">
    <location>
        <begin position="64"/>
        <end position="93"/>
    </location>
</feature>
<accession>A0ABS5ID77</accession>
<dbReference type="Proteomes" id="UP000680714">
    <property type="component" value="Unassembled WGS sequence"/>
</dbReference>
<comment type="caution">
    <text evidence="5">The sequence shown here is derived from an EMBL/GenBank/DDBJ whole genome shotgun (WGS) entry which is preliminary data.</text>
</comment>
<evidence type="ECO:0000256" key="1">
    <source>
        <dbReference type="ARBA" id="ARBA00022723"/>
    </source>
</evidence>
<sequence length="102" mass="10098">MSPQLSRRALFGRAARIQPPETQGPRVAVLGGGCLAVQGVACGSCADPCAPRALKMHALLGGRAIPLIDVAVCSGCGDCLNVCPVGALTLAPAGLGENTSCA</sequence>
<evidence type="ECO:0000256" key="3">
    <source>
        <dbReference type="ARBA" id="ARBA00023014"/>
    </source>
</evidence>
<gene>
    <name evidence="5" type="ORF">KEC16_11015</name>
</gene>
<dbReference type="EMBL" id="JAGTUF010000009">
    <property type="protein sequence ID" value="MBR9972241.1"/>
    <property type="molecule type" value="Genomic_DNA"/>
</dbReference>
<protein>
    <submittedName>
        <fullName evidence="5">4Fe-4S dicluster domain-containing protein</fullName>
    </submittedName>
</protein>
<proteinExistence type="predicted"/>
<dbReference type="Gene3D" id="3.30.70.20">
    <property type="match status" value="1"/>
</dbReference>
<keyword evidence="1" id="KW-0479">Metal-binding</keyword>
<evidence type="ECO:0000313" key="5">
    <source>
        <dbReference type="EMBL" id="MBR9972241.1"/>
    </source>
</evidence>